<comment type="caution">
    <text evidence="2">The sequence shown here is derived from an EMBL/GenBank/DDBJ whole genome shotgun (WGS) entry which is preliminary data.</text>
</comment>
<organism evidence="2 3">
    <name type="scientific">Gemmobacter aquaticus</name>
    <dbReference type="NCBI Taxonomy" id="490185"/>
    <lineage>
        <taxon>Bacteria</taxon>
        <taxon>Pseudomonadati</taxon>
        <taxon>Pseudomonadota</taxon>
        <taxon>Alphaproteobacteria</taxon>
        <taxon>Rhodobacterales</taxon>
        <taxon>Paracoccaceae</taxon>
        <taxon>Gemmobacter</taxon>
    </lineage>
</organism>
<keyword evidence="1" id="KW-1133">Transmembrane helix</keyword>
<dbReference type="Proteomes" id="UP000598196">
    <property type="component" value="Unassembled WGS sequence"/>
</dbReference>
<evidence type="ECO:0000313" key="2">
    <source>
        <dbReference type="EMBL" id="GGO37789.1"/>
    </source>
</evidence>
<proteinExistence type="predicted"/>
<protein>
    <submittedName>
        <fullName evidence="2">Membrane protein</fullName>
    </submittedName>
</protein>
<reference evidence="2 3" key="1">
    <citation type="journal article" date="2014" name="Int. J. Syst. Evol. Microbiol.">
        <title>Complete genome sequence of Corynebacterium casei LMG S-19264T (=DSM 44701T), isolated from a smear-ripened cheese.</title>
        <authorList>
            <consortium name="US DOE Joint Genome Institute (JGI-PGF)"/>
            <person name="Walter F."/>
            <person name="Albersmeier A."/>
            <person name="Kalinowski J."/>
            <person name="Ruckert C."/>
        </authorList>
    </citation>
    <scope>NUCLEOTIDE SEQUENCE [LARGE SCALE GENOMIC DNA]</scope>
    <source>
        <strain evidence="2 3">CGMCC 1.7029</strain>
    </source>
</reference>
<dbReference type="PANTHER" id="PTHR42709:SF4">
    <property type="entry name" value="INNER MEMBRANE PROTEIN YQAA"/>
    <property type="match status" value="1"/>
</dbReference>
<dbReference type="InterPro" id="IPR051311">
    <property type="entry name" value="DedA_domain"/>
</dbReference>
<dbReference type="AlphaFoldDB" id="A0A917YMQ6"/>
<accession>A0A917YMQ6</accession>
<keyword evidence="1" id="KW-0812">Transmembrane</keyword>
<gene>
    <name evidence="2" type="ORF">GCM10010991_34030</name>
</gene>
<evidence type="ECO:0000313" key="3">
    <source>
        <dbReference type="Proteomes" id="UP000598196"/>
    </source>
</evidence>
<name>A0A917YMQ6_9RHOB</name>
<dbReference type="RefSeq" id="WP_146284274.1">
    <property type="nucleotide sequence ID" value="NZ_BMLP01000010.1"/>
</dbReference>
<dbReference type="PANTHER" id="PTHR42709">
    <property type="entry name" value="ALKALINE PHOSPHATASE LIKE PROTEIN"/>
    <property type="match status" value="1"/>
</dbReference>
<keyword evidence="1" id="KW-0472">Membrane</keyword>
<dbReference type="EMBL" id="BMLP01000010">
    <property type="protein sequence ID" value="GGO37789.1"/>
    <property type="molecule type" value="Genomic_DNA"/>
</dbReference>
<feature type="transmembrane region" description="Helical" evidence="1">
    <location>
        <begin position="41"/>
        <end position="60"/>
    </location>
</feature>
<sequence>MIVALTSLIAAAFLAATPLPMQSEAVFVALQGAGALPVPTMVIVAGLANTAGSVVTWGLGRSIRLLEGRFAPSAEKLARAEAVYARWGRWSLLVSWAPLGDVICLAAGMMRVPLWQFVAIVGVAKTVRYAALAAATAGVLSLGWT</sequence>
<keyword evidence="3" id="KW-1185">Reference proteome</keyword>
<dbReference type="OrthoDB" id="9814483at2"/>
<evidence type="ECO:0000256" key="1">
    <source>
        <dbReference type="SAM" id="Phobius"/>
    </source>
</evidence>